<dbReference type="WBParaSite" id="ACOC_0000622101-mRNA-1">
    <property type="protein sequence ID" value="ACOC_0000622101-mRNA-1"/>
    <property type="gene ID" value="ACOC_0000622101"/>
</dbReference>
<sequence>LECDPGYRVSTIRRTKTYYNLLGSLAIECEQIAHAEDTSCTKQPSIPKCNGQLEGCMANTWLGGFHAYLLENSTQAIVLDPLCCSSPHVYIEPFSCINDQINAATKDFSHSIVSDLVYRGVQCWHQYSINHTLVDLLWKAEICRYQSTEFPVLPAERFAEICEECACTCGIEQCANGVEPIRIVHKRRLGKCGCDCKCLYRCIKYK</sequence>
<dbReference type="OMA" id="IWKMEIC"/>
<proteinExistence type="predicted"/>
<dbReference type="AlphaFoldDB" id="A0A0R3PMR2"/>
<accession>A0A0R3PMR2</accession>
<name>A0A0R3PMR2_ANGCS</name>
<evidence type="ECO:0000313" key="1">
    <source>
        <dbReference type="WBParaSite" id="ACOC_0000622101-mRNA-1"/>
    </source>
</evidence>
<reference evidence="1" key="1">
    <citation type="submission" date="2017-02" db="UniProtKB">
        <authorList>
            <consortium name="WormBaseParasite"/>
        </authorList>
    </citation>
    <scope>IDENTIFICATION</scope>
</reference>
<organism evidence="1">
    <name type="scientific">Angiostrongylus costaricensis</name>
    <name type="common">Nematode worm</name>
    <dbReference type="NCBI Taxonomy" id="334426"/>
    <lineage>
        <taxon>Eukaryota</taxon>
        <taxon>Metazoa</taxon>
        <taxon>Ecdysozoa</taxon>
        <taxon>Nematoda</taxon>
        <taxon>Chromadorea</taxon>
        <taxon>Rhabditida</taxon>
        <taxon>Rhabditina</taxon>
        <taxon>Rhabditomorpha</taxon>
        <taxon>Strongyloidea</taxon>
        <taxon>Metastrongylidae</taxon>
        <taxon>Angiostrongylus</taxon>
    </lineage>
</organism>
<protein>
    <submittedName>
        <fullName evidence="1">CxC6 domain-containing protein</fullName>
    </submittedName>
</protein>